<gene>
    <name evidence="9" type="ORF">SAMN05443575_0227</name>
</gene>
<evidence type="ECO:0000259" key="8">
    <source>
        <dbReference type="PROSITE" id="PS50928"/>
    </source>
</evidence>
<protein>
    <submittedName>
        <fullName evidence="9">Osmoprotectant transport system permease protein</fullName>
    </submittedName>
</protein>
<dbReference type="GO" id="GO:0055085">
    <property type="term" value="P:transmembrane transport"/>
    <property type="evidence" value="ECO:0007669"/>
    <property type="project" value="InterPro"/>
</dbReference>
<keyword evidence="10" id="KW-1185">Reference proteome</keyword>
<sequence length="263" mass="27308">MSNDFIDGFTFVKDQWSSVLYDVTVQHLVLSAKSIAIAIVIGLPVGALLGHIHRFSFLAINTSNLARALPSLAVLAILLPYTGIGDTTIIIALVVLAAPPILTNSYVAIDGVDPDTVDAARGIGLRGMQVLFKVELPLALPLIFAGIRTSSVFVIATATLKGFFGSGGLGNVIGDPASYKLSGVIGASYVLIAMAVLVQIAFLGVEYLVTPAGLRRRSLSLTRGGSRTSAAITAGADNTDAASESADDPDLDNTHPAQGSFTR</sequence>
<dbReference type="Proteomes" id="UP000186132">
    <property type="component" value="Unassembled WGS sequence"/>
</dbReference>
<keyword evidence="4 6" id="KW-1133">Transmembrane helix</keyword>
<proteinExistence type="inferred from homology"/>
<dbReference type="CDD" id="cd06261">
    <property type="entry name" value="TM_PBP2"/>
    <property type="match status" value="1"/>
</dbReference>
<dbReference type="InterPro" id="IPR035906">
    <property type="entry name" value="MetI-like_sf"/>
</dbReference>
<dbReference type="InterPro" id="IPR000515">
    <property type="entry name" value="MetI-like"/>
</dbReference>
<feature type="transmembrane region" description="Helical" evidence="6">
    <location>
        <begin position="89"/>
        <end position="109"/>
    </location>
</feature>
<keyword evidence="5 6" id="KW-0472">Membrane</keyword>
<feature type="transmembrane region" description="Helical" evidence="6">
    <location>
        <begin position="138"/>
        <end position="164"/>
    </location>
</feature>
<dbReference type="PANTHER" id="PTHR30177">
    <property type="entry name" value="GLYCINE BETAINE/L-PROLINE TRANSPORT SYSTEM PERMEASE PROTEIN PROW"/>
    <property type="match status" value="1"/>
</dbReference>
<dbReference type="RefSeq" id="WP_084180714.1">
    <property type="nucleotide sequence ID" value="NZ_FQVU01000001.1"/>
</dbReference>
<dbReference type="GO" id="GO:0031460">
    <property type="term" value="P:glycine betaine transport"/>
    <property type="evidence" value="ECO:0007669"/>
    <property type="project" value="TreeGrafter"/>
</dbReference>
<keyword evidence="2 6" id="KW-0813">Transport</keyword>
<dbReference type="InterPro" id="IPR051204">
    <property type="entry name" value="ABC_transp_perm/SBD"/>
</dbReference>
<feature type="transmembrane region" description="Helical" evidence="6">
    <location>
        <begin position="184"/>
        <end position="209"/>
    </location>
</feature>
<organism evidence="9 10">
    <name type="scientific">Jatrophihabitans endophyticus</name>
    <dbReference type="NCBI Taxonomy" id="1206085"/>
    <lineage>
        <taxon>Bacteria</taxon>
        <taxon>Bacillati</taxon>
        <taxon>Actinomycetota</taxon>
        <taxon>Actinomycetes</taxon>
        <taxon>Jatrophihabitantales</taxon>
        <taxon>Jatrophihabitantaceae</taxon>
        <taxon>Jatrophihabitans</taxon>
    </lineage>
</organism>
<evidence type="ECO:0000256" key="3">
    <source>
        <dbReference type="ARBA" id="ARBA00022692"/>
    </source>
</evidence>
<dbReference type="Gene3D" id="1.10.3720.10">
    <property type="entry name" value="MetI-like"/>
    <property type="match status" value="1"/>
</dbReference>
<dbReference type="STRING" id="1206085.SAMN05443575_0227"/>
<dbReference type="EMBL" id="FQVU01000001">
    <property type="protein sequence ID" value="SHF53532.1"/>
    <property type="molecule type" value="Genomic_DNA"/>
</dbReference>
<comment type="subcellular location">
    <subcellularLocation>
        <location evidence="6">Cell membrane</location>
        <topology evidence="6">Multi-pass membrane protein</topology>
    </subcellularLocation>
    <subcellularLocation>
        <location evidence="1">Membrane</location>
        <topology evidence="1">Multi-pass membrane protein</topology>
    </subcellularLocation>
</comment>
<evidence type="ECO:0000256" key="2">
    <source>
        <dbReference type="ARBA" id="ARBA00022448"/>
    </source>
</evidence>
<evidence type="ECO:0000313" key="9">
    <source>
        <dbReference type="EMBL" id="SHF53532.1"/>
    </source>
</evidence>
<evidence type="ECO:0000256" key="7">
    <source>
        <dbReference type="SAM" id="MobiDB-lite"/>
    </source>
</evidence>
<dbReference type="PANTHER" id="PTHR30177:SF4">
    <property type="entry name" value="OSMOPROTECTANT IMPORT PERMEASE PROTEIN OSMW"/>
    <property type="match status" value="1"/>
</dbReference>
<dbReference type="AlphaFoldDB" id="A0A1M5CGM2"/>
<dbReference type="PROSITE" id="PS50928">
    <property type="entry name" value="ABC_TM1"/>
    <property type="match status" value="1"/>
</dbReference>
<evidence type="ECO:0000256" key="4">
    <source>
        <dbReference type="ARBA" id="ARBA00022989"/>
    </source>
</evidence>
<dbReference type="GO" id="GO:0005886">
    <property type="term" value="C:plasma membrane"/>
    <property type="evidence" value="ECO:0007669"/>
    <property type="project" value="UniProtKB-SubCell"/>
</dbReference>
<evidence type="ECO:0000256" key="6">
    <source>
        <dbReference type="RuleBase" id="RU363032"/>
    </source>
</evidence>
<accession>A0A1M5CGM2</accession>
<dbReference type="Pfam" id="PF00528">
    <property type="entry name" value="BPD_transp_1"/>
    <property type="match status" value="1"/>
</dbReference>
<name>A0A1M5CGM2_9ACTN</name>
<evidence type="ECO:0000256" key="1">
    <source>
        <dbReference type="ARBA" id="ARBA00004141"/>
    </source>
</evidence>
<evidence type="ECO:0000256" key="5">
    <source>
        <dbReference type="ARBA" id="ARBA00023136"/>
    </source>
</evidence>
<feature type="transmembrane region" description="Helical" evidence="6">
    <location>
        <begin position="28"/>
        <end position="52"/>
    </location>
</feature>
<evidence type="ECO:0000313" key="10">
    <source>
        <dbReference type="Proteomes" id="UP000186132"/>
    </source>
</evidence>
<dbReference type="OrthoDB" id="9801163at2"/>
<feature type="region of interest" description="Disordered" evidence="7">
    <location>
        <begin position="232"/>
        <end position="263"/>
    </location>
</feature>
<comment type="similarity">
    <text evidence="6">Belongs to the binding-protein-dependent transport system permease family.</text>
</comment>
<feature type="transmembrane region" description="Helical" evidence="6">
    <location>
        <begin position="64"/>
        <end position="83"/>
    </location>
</feature>
<keyword evidence="3 6" id="KW-0812">Transmembrane</keyword>
<reference evidence="9 10" key="1">
    <citation type="submission" date="2016-11" db="EMBL/GenBank/DDBJ databases">
        <authorList>
            <person name="Jaros S."/>
            <person name="Januszkiewicz K."/>
            <person name="Wedrychowicz H."/>
        </authorList>
    </citation>
    <scope>NUCLEOTIDE SEQUENCE [LARGE SCALE GENOMIC DNA]</scope>
    <source>
        <strain evidence="9 10">DSM 45627</strain>
    </source>
</reference>
<feature type="domain" description="ABC transmembrane type-1" evidence="8">
    <location>
        <begin position="24"/>
        <end position="202"/>
    </location>
</feature>
<dbReference type="SUPFAM" id="SSF161098">
    <property type="entry name" value="MetI-like"/>
    <property type="match status" value="1"/>
</dbReference>